<dbReference type="AlphaFoldDB" id="A0A9W6ZSP1"/>
<proteinExistence type="predicted"/>
<name>A0A9W6ZSP1_9STRA</name>
<evidence type="ECO:0000256" key="1">
    <source>
        <dbReference type="SAM" id="SignalP"/>
    </source>
</evidence>
<evidence type="ECO:0000313" key="2">
    <source>
        <dbReference type="EMBL" id="GMH55890.1"/>
    </source>
</evidence>
<feature type="chain" id="PRO_5040847266" evidence="1">
    <location>
        <begin position="20"/>
        <end position="192"/>
    </location>
</feature>
<reference evidence="3" key="1">
    <citation type="journal article" date="2023" name="Commun. Biol.">
        <title>Genome analysis of Parmales, the sister group of diatoms, reveals the evolutionary specialization of diatoms from phago-mixotrophs to photoautotrophs.</title>
        <authorList>
            <person name="Ban H."/>
            <person name="Sato S."/>
            <person name="Yoshikawa S."/>
            <person name="Yamada K."/>
            <person name="Nakamura Y."/>
            <person name="Ichinomiya M."/>
            <person name="Sato N."/>
            <person name="Blanc-Mathieu R."/>
            <person name="Endo H."/>
            <person name="Kuwata A."/>
            <person name="Ogata H."/>
        </authorList>
    </citation>
    <scope>NUCLEOTIDE SEQUENCE [LARGE SCALE GENOMIC DNA]</scope>
    <source>
        <strain evidence="3">NIES 3700</strain>
    </source>
</reference>
<keyword evidence="3" id="KW-1185">Reference proteome</keyword>
<protein>
    <submittedName>
        <fullName evidence="2">Uncharacterized protein</fullName>
    </submittedName>
</protein>
<dbReference type="InterPro" id="IPR010865">
    <property type="entry name" value="DUF1499"/>
</dbReference>
<dbReference type="EMBL" id="BRXW01000449">
    <property type="protein sequence ID" value="GMH55890.1"/>
    <property type="molecule type" value="Genomic_DNA"/>
</dbReference>
<dbReference type="Pfam" id="PF07386">
    <property type="entry name" value="DUF1499"/>
    <property type="match status" value="1"/>
</dbReference>
<keyword evidence="1" id="KW-0732">Signal</keyword>
<dbReference type="Proteomes" id="UP001165122">
    <property type="component" value="Unassembled WGS sequence"/>
</dbReference>
<dbReference type="OrthoDB" id="41501at2759"/>
<comment type="caution">
    <text evidence="2">The sequence shown here is derived from an EMBL/GenBank/DDBJ whole genome shotgun (WGS) entry which is preliminary data.</text>
</comment>
<feature type="signal peptide" evidence="1">
    <location>
        <begin position="1"/>
        <end position="19"/>
    </location>
</feature>
<dbReference type="PANTHER" id="PTHR34801">
    <property type="entry name" value="EXPRESSED PROTEIN"/>
    <property type="match status" value="1"/>
</dbReference>
<evidence type="ECO:0000313" key="3">
    <source>
        <dbReference type="Proteomes" id="UP001165122"/>
    </source>
</evidence>
<sequence length="192" mass="20631">MKLVIIVLLLGTLLPSSKSYTPSPPSSRRSLLSKATHSALTFTTTTTLLTPTLASAELKQCKKKSNNCLSTLNTNSKWISGKSQTDASKDLLDVLQAYPSTGQNNVDGGGSKIITNNLPTSLTLEFKSSGTGNFAKYFNSGNPFTDDLIVSVGDDGNVDWSSSSRVGDSDMGVNAKRVEFIEAKLREKGWKF</sequence>
<gene>
    <name evidence="2" type="ORF">TrLO_g15800</name>
</gene>
<dbReference type="PANTHER" id="PTHR34801:SF6">
    <property type="entry name" value="SLL1620 PROTEIN"/>
    <property type="match status" value="1"/>
</dbReference>
<accession>A0A9W6ZSP1</accession>
<organism evidence="2 3">
    <name type="scientific">Triparma laevis f. longispina</name>
    <dbReference type="NCBI Taxonomy" id="1714387"/>
    <lineage>
        <taxon>Eukaryota</taxon>
        <taxon>Sar</taxon>
        <taxon>Stramenopiles</taxon>
        <taxon>Ochrophyta</taxon>
        <taxon>Bolidophyceae</taxon>
        <taxon>Parmales</taxon>
        <taxon>Triparmaceae</taxon>
        <taxon>Triparma</taxon>
    </lineage>
</organism>